<dbReference type="Gene3D" id="3.40.50.300">
    <property type="entry name" value="P-loop containing nucleotide triphosphate hydrolases"/>
    <property type="match status" value="1"/>
</dbReference>
<dbReference type="GO" id="GO:0052381">
    <property type="term" value="F:tRNA dimethylallyltransferase activity"/>
    <property type="evidence" value="ECO:0007669"/>
    <property type="project" value="UniProtKB-EC"/>
</dbReference>
<keyword evidence="7" id="KW-0067">ATP-binding</keyword>
<keyword evidence="6" id="KW-0547">Nucleotide-binding</keyword>
<evidence type="ECO:0000256" key="1">
    <source>
        <dbReference type="ARBA" id="ARBA00001946"/>
    </source>
</evidence>
<dbReference type="EMBL" id="UINC01008505">
    <property type="protein sequence ID" value="SVA38256.1"/>
    <property type="molecule type" value="Genomic_DNA"/>
</dbReference>
<dbReference type="InterPro" id="IPR039657">
    <property type="entry name" value="Dimethylallyltransferase"/>
</dbReference>
<evidence type="ECO:0000256" key="7">
    <source>
        <dbReference type="ARBA" id="ARBA00022840"/>
    </source>
</evidence>
<dbReference type="SUPFAM" id="SSF52540">
    <property type="entry name" value="P-loop containing nucleoside triphosphate hydrolases"/>
    <property type="match status" value="1"/>
</dbReference>
<evidence type="ECO:0000256" key="9">
    <source>
        <dbReference type="ARBA" id="ARBA00049563"/>
    </source>
</evidence>
<dbReference type="InterPro" id="IPR018022">
    <property type="entry name" value="IPT"/>
</dbReference>
<name>A0A381VD14_9ZZZZ</name>
<dbReference type="NCBIfam" id="TIGR00174">
    <property type="entry name" value="miaA"/>
    <property type="match status" value="1"/>
</dbReference>
<evidence type="ECO:0000256" key="2">
    <source>
        <dbReference type="ARBA" id="ARBA00005842"/>
    </source>
</evidence>
<evidence type="ECO:0000256" key="5">
    <source>
        <dbReference type="ARBA" id="ARBA00022694"/>
    </source>
</evidence>
<dbReference type="AlphaFoldDB" id="A0A381VD14"/>
<dbReference type="EC" id="2.5.1.75" evidence="3"/>
<dbReference type="GO" id="GO:0005524">
    <property type="term" value="F:ATP binding"/>
    <property type="evidence" value="ECO:0007669"/>
    <property type="project" value="UniProtKB-KW"/>
</dbReference>
<dbReference type="Gene3D" id="1.10.20.140">
    <property type="match status" value="1"/>
</dbReference>
<keyword evidence="4" id="KW-0808">Transferase</keyword>
<organism evidence="10">
    <name type="scientific">marine metagenome</name>
    <dbReference type="NCBI Taxonomy" id="408172"/>
    <lineage>
        <taxon>unclassified sequences</taxon>
        <taxon>metagenomes</taxon>
        <taxon>ecological metagenomes</taxon>
    </lineage>
</organism>
<keyword evidence="5" id="KW-0819">tRNA processing</keyword>
<accession>A0A381VD14</accession>
<reference evidence="10" key="1">
    <citation type="submission" date="2018-05" db="EMBL/GenBank/DDBJ databases">
        <authorList>
            <person name="Lanie J.A."/>
            <person name="Ng W.-L."/>
            <person name="Kazmierczak K.M."/>
            <person name="Andrzejewski T.M."/>
            <person name="Davidsen T.M."/>
            <person name="Wayne K.J."/>
            <person name="Tettelin H."/>
            <person name="Glass J.I."/>
            <person name="Rusch D."/>
            <person name="Podicherti R."/>
            <person name="Tsui H.-C.T."/>
            <person name="Winkler M.E."/>
        </authorList>
    </citation>
    <scope>NUCLEOTIDE SEQUENCE</scope>
</reference>
<proteinExistence type="inferred from homology"/>
<evidence type="ECO:0000313" key="10">
    <source>
        <dbReference type="EMBL" id="SVA38256.1"/>
    </source>
</evidence>
<keyword evidence="8" id="KW-0460">Magnesium</keyword>
<comment type="similarity">
    <text evidence="2">Belongs to the IPP transferase family.</text>
</comment>
<dbReference type="InterPro" id="IPR027417">
    <property type="entry name" value="P-loop_NTPase"/>
</dbReference>
<dbReference type="PANTHER" id="PTHR11088:SF60">
    <property type="entry name" value="TRNA DIMETHYLALLYLTRANSFERASE"/>
    <property type="match status" value="1"/>
</dbReference>
<dbReference type="PANTHER" id="PTHR11088">
    <property type="entry name" value="TRNA DIMETHYLALLYLTRANSFERASE"/>
    <property type="match status" value="1"/>
</dbReference>
<protein>
    <recommendedName>
        <fullName evidence="3">tRNA dimethylallyltransferase</fullName>
        <ecNumber evidence="3">2.5.1.75</ecNumber>
    </recommendedName>
</protein>
<feature type="non-terminal residue" evidence="10">
    <location>
        <position position="1"/>
    </location>
</feature>
<evidence type="ECO:0000256" key="6">
    <source>
        <dbReference type="ARBA" id="ARBA00022741"/>
    </source>
</evidence>
<evidence type="ECO:0000256" key="3">
    <source>
        <dbReference type="ARBA" id="ARBA00012665"/>
    </source>
</evidence>
<dbReference type="GO" id="GO:0006400">
    <property type="term" value="P:tRNA modification"/>
    <property type="evidence" value="ECO:0007669"/>
    <property type="project" value="TreeGrafter"/>
</dbReference>
<sequence length="265" mass="30741">TAQPTKEDMDGIPHHLFGFRDPSEPISAGEYAKLVRTKIKDIQANGKTPIICGGAGLYYRALTKGIFEGSVSDLPTRGRLEQAYEDDPAALLERLRSVDPEYAEIVHINNKKRLVRALEIYEATGKPPSEHFHHQEDHPSKTLDLFTLLLTWNRETLNKRIEHRTDEMLEKGWVEEVKTLLEKQTQAGRVYPALDSIGYRQIQAYLNGELTQDEMREEIIIRTRQFARRQTQWFKKETIDLIIEMDNMDREKLPEILHCIFMTLP</sequence>
<dbReference type="Pfam" id="PF01715">
    <property type="entry name" value="IPPT"/>
    <property type="match status" value="1"/>
</dbReference>
<gene>
    <name evidence="10" type="ORF">METZ01_LOCUS91110</name>
</gene>
<comment type="catalytic activity">
    <reaction evidence="9">
        <text>adenosine(37) in tRNA + dimethylallyl diphosphate = N(6)-dimethylallyladenosine(37) in tRNA + diphosphate</text>
        <dbReference type="Rhea" id="RHEA:26482"/>
        <dbReference type="Rhea" id="RHEA-COMP:10162"/>
        <dbReference type="Rhea" id="RHEA-COMP:10375"/>
        <dbReference type="ChEBI" id="CHEBI:33019"/>
        <dbReference type="ChEBI" id="CHEBI:57623"/>
        <dbReference type="ChEBI" id="CHEBI:74411"/>
        <dbReference type="ChEBI" id="CHEBI:74415"/>
        <dbReference type="EC" id="2.5.1.75"/>
    </reaction>
</comment>
<evidence type="ECO:0000256" key="4">
    <source>
        <dbReference type="ARBA" id="ARBA00022679"/>
    </source>
</evidence>
<comment type="cofactor">
    <cofactor evidence="1">
        <name>Mg(2+)</name>
        <dbReference type="ChEBI" id="CHEBI:18420"/>
    </cofactor>
</comment>
<evidence type="ECO:0000256" key="8">
    <source>
        <dbReference type="ARBA" id="ARBA00022842"/>
    </source>
</evidence>